<evidence type="ECO:0000256" key="3">
    <source>
        <dbReference type="PROSITE-ProRule" id="PRU00221"/>
    </source>
</evidence>
<dbReference type="SUPFAM" id="SSF81837">
    <property type="entry name" value="BEACH domain"/>
    <property type="match status" value="1"/>
</dbReference>
<dbReference type="InterPro" id="IPR011993">
    <property type="entry name" value="PH-like_dom_sf"/>
</dbReference>
<feature type="domain" description="BEACH-type PH" evidence="7">
    <location>
        <begin position="1203"/>
        <end position="1309"/>
    </location>
</feature>
<feature type="region of interest" description="Disordered" evidence="5">
    <location>
        <begin position="884"/>
        <end position="908"/>
    </location>
</feature>
<evidence type="ECO:0000313" key="9">
    <source>
        <dbReference type="Proteomes" id="UP001530293"/>
    </source>
</evidence>
<dbReference type="Gene3D" id="1.10.1540.10">
    <property type="entry name" value="BEACH domain"/>
    <property type="match status" value="1"/>
</dbReference>
<dbReference type="SUPFAM" id="SSF50978">
    <property type="entry name" value="WD40 repeat-like"/>
    <property type="match status" value="1"/>
</dbReference>
<keyword evidence="1 3" id="KW-0853">WD repeat</keyword>
<evidence type="ECO:0000256" key="1">
    <source>
        <dbReference type="ARBA" id="ARBA00022574"/>
    </source>
</evidence>
<dbReference type="InterPro" id="IPR036322">
    <property type="entry name" value="WD40_repeat_dom_sf"/>
</dbReference>
<protein>
    <submittedName>
        <fullName evidence="8">Uncharacterized protein</fullName>
    </submittedName>
</protein>
<gene>
    <name evidence="8" type="ORF">ACHAWU_008063</name>
</gene>
<dbReference type="InterPro" id="IPR050865">
    <property type="entry name" value="BEACH_Domain"/>
</dbReference>
<dbReference type="Proteomes" id="UP001530293">
    <property type="component" value="Unassembled WGS sequence"/>
</dbReference>
<dbReference type="EMBL" id="JALLBG020000017">
    <property type="protein sequence ID" value="KAL3772041.1"/>
    <property type="molecule type" value="Genomic_DNA"/>
</dbReference>
<dbReference type="SUPFAM" id="SSF50729">
    <property type="entry name" value="PH domain-like"/>
    <property type="match status" value="1"/>
</dbReference>
<feature type="repeat" description="WD" evidence="3">
    <location>
        <begin position="1781"/>
        <end position="1812"/>
    </location>
</feature>
<dbReference type="SMART" id="SM01026">
    <property type="entry name" value="Beach"/>
    <property type="match status" value="1"/>
</dbReference>
<dbReference type="Pfam" id="PF02138">
    <property type="entry name" value="Beach"/>
    <property type="match status" value="1"/>
</dbReference>
<dbReference type="CDD" id="cd06071">
    <property type="entry name" value="Beach"/>
    <property type="match status" value="1"/>
</dbReference>
<dbReference type="SMART" id="SM00320">
    <property type="entry name" value="WD40"/>
    <property type="match status" value="4"/>
</dbReference>
<dbReference type="InterPro" id="IPR015943">
    <property type="entry name" value="WD40/YVTN_repeat-like_dom_sf"/>
</dbReference>
<evidence type="ECO:0000259" key="6">
    <source>
        <dbReference type="PROSITE" id="PS50197"/>
    </source>
</evidence>
<dbReference type="InterPro" id="IPR001680">
    <property type="entry name" value="WD40_rpt"/>
</dbReference>
<feature type="coiled-coil region" evidence="4">
    <location>
        <begin position="1090"/>
        <end position="1117"/>
    </location>
</feature>
<dbReference type="PROSITE" id="PS50082">
    <property type="entry name" value="WD_REPEATS_2"/>
    <property type="match status" value="1"/>
</dbReference>
<dbReference type="Pfam" id="PF20426">
    <property type="entry name" value="NBCH_WD40"/>
    <property type="match status" value="1"/>
</dbReference>
<dbReference type="PROSITE" id="PS50197">
    <property type="entry name" value="BEACH"/>
    <property type="match status" value="1"/>
</dbReference>
<dbReference type="InterPro" id="IPR000409">
    <property type="entry name" value="BEACH_dom"/>
</dbReference>
<feature type="domain" description="BEACH" evidence="6">
    <location>
        <begin position="1323"/>
        <end position="1615"/>
    </location>
</feature>
<proteinExistence type="predicted"/>
<dbReference type="FunFam" id="1.10.1540.10:FF:000001">
    <property type="entry name" value="neurobeachin isoform X1"/>
    <property type="match status" value="1"/>
</dbReference>
<dbReference type="PANTHER" id="PTHR13743:SF112">
    <property type="entry name" value="BEACH DOMAIN-CONTAINING PROTEIN"/>
    <property type="match status" value="1"/>
</dbReference>
<dbReference type="Gene3D" id="2.30.29.30">
    <property type="entry name" value="Pleckstrin-homology domain (PH domain)/Phosphotyrosine-binding domain (PTB)"/>
    <property type="match status" value="1"/>
</dbReference>
<dbReference type="InterPro" id="IPR036372">
    <property type="entry name" value="BEACH_dom_sf"/>
</dbReference>
<name>A0ABD3NCK5_9STRA</name>
<dbReference type="Gene3D" id="2.130.10.10">
    <property type="entry name" value="YVTN repeat-like/Quinoprotein amine dehydrogenase"/>
    <property type="match status" value="2"/>
</dbReference>
<evidence type="ECO:0000259" key="7">
    <source>
        <dbReference type="PROSITE" id="PS51783"/>
    </source>
</evidence>
<reference evidence="8 9" key="1">
    <citation type="submission" date="2024-10" db="EMBL/GenBank/DDBJ databases">
        <title>Updated reference genomes for cyclostephanoid diatoms.</title>
        <authorList>
            <person name="Roberts W.R."/>
            <person name="Alverson A.J."/>
        </authorList>
    </citation>
    <scope>NUCLEOTIDE SEQUENCE [LARGE SCALE GENOMIC DNA]</scope>
    <source>
        <strain evidence="8 9">AJA232-27</strain>
    </source>
</reference>
<evidence type="ECO:0000313" key="8">
    <source>
        <dbReference type="EMBL" id="KAL3772041.1"/>
    </source>
</evidence>
<dbReference type="PANTHER" id="PTHR13743">
    <property type="entry name" value="BEIGE/BEACH-RELATED"/>
    <property type="match status" value="1"/>
</dbReference>
<keyword evidence="9" id="KW-1185">Reference proteome</keyword>
<comment type="caution">
    <text evidence="8">The sequence shown here is derived from an EMBL/GenBank/DDBJ whole genome shotgun (WGS) entry which is preliminary data.</text>
</comment>
<accession>A0ABD3NCK5</accession>
<organism evidence="8 9">
    <name type="scientific">Discostella pseudostelligera</name>
    <dbReference type="NCBI Taxonomy" id="259834"/>
    <lineage>
        <taxon>Eukaryota</taxon>
        <taxon>Sar</taxon>
        <taxon>Stramenopiles</taxon>
        <taxon>Ochrophyta</taxon>
        <taxon>Bacillariophyta</taxon>
        <taxon>Coscinodiscophyceae</taxon>
        <taxon>Thalassiosirophycidae</taxon>
        <taxon>Stephanodiscales</taxon>
        <taxon>Stephanodiscaceae</taxon>
        <taxon>Discostella</taxon>
    </lineage>
</organism>
<feature type="compositionally biased region" description="Low complexity" evidence="5">
    <location>
        <begin position="890"/>
        <end position="906"/>
    </location>
</feature>
<sequence>MLVPSLLFLVSSFIRDHQNNACELYRCGGINVVEKCLRSYKIRDIEEGAWYRTGASSFVAKYTASALLDLWQASRPNFALETTVFSKLVLNIPLLFGGVSKSNGVSFHAEMMPIISEITMSNPDKVRDCIDINEILDVVHEYSSGEESEEEEGGDNFFLGPTLSTADECFVVDVLLGIIAMMLSKKCPAEDLSRLITFITYNLDLEWESNSAAINSNKDRFARCSGRYRSTLKAVSILFFLLQQTRDPNLMNSLGEIFDDGNCVASWILCCLVNSFDDTIRGLGIKCLAAYLRTNSTTRALDAPNRAGHSSKKLHTALNSMLSSVLSGRVNTKIVYKLLWHLLKCHRGRLGSSSNTALMYLILDDEPEVSSSIILSDIIHHNGGEVGGFRLSLDCFDKQLLKLNSRQSIRNSYGVSTVLRLLRFLSNEQKERWLFDILALLLGSPKSVSIVLSCDDWQPVLFQLVAEVLEEIYGDDLEMGNCRSGPTVNTETLSKPSVRTRYDLSLKLYSTLLGHCIRNGDDQSFDAIELAASLQRCHANGSEIFTILLSHLFADLIEKGTIVSLETAYINSDSSVGRNRALKQSAKLVTQSILSNGAEGIDMPSAVKQWRCLRYLTALTVAVVTECGFGVIQLFDYASANASAIDCITGGIYGIRLDNLVSGVNAFEALAGAKLHADRSERHQRDRYRYVSAVLASQILTILDAFLFPDNLDSQTASELHGLALVRSSEPRVGQSHGTLVSSLVRLSLVLIAYLEPSSVKFLQCCSRLRCFLHWVLEIVRESVAIGGYAHAFHELTAPLDRLVLAMVLQCHRALSRCSVVLVEMESDWEKYFSDIESQQKCRRRLFRSVLELREIVLAAYRGRNVVLRESLTPLAYETLSQGLEEEKASTTTTTTSSSSSSLQSSNLPPKEAFLREFLKNDWVVGFHDMMSEGELIIPEQISWGQGKATQTRGRKAIEELASESTAIIKEYNILLNAPFTLYCEKQRKWAETDAVRESEYNGDLLVKRLSNAHRTERVDFSKATAARLLLASQRFTSLEQLSHDPWRRQRHWTFSSYTDLLYRRIVLHPNYTFEDHANASYELSLGKELGSLQRDEEAMKQRREKAKERAEAVLRAAIVPYTNVEDEEVVEDDEIDNSDSDGFLGWDNDGNGDRFEGMLERAHDKDDDLPEQHLIENDADIDFGESSELNPYAWARKFMWAEGERFVHSFESVVLVSIQETRGGTLILTSHSIYFLQTGDTIDVMTKEMKVETDKQEKKWKLNSLTDIHGRRYMLKAQALELFFANMEGLFLTFNGAKDRDLFHSKLIGNCKAPLLRISKTLNPRAVFKKSKLTDLWRKRRISNFQYIMVLNLMSGRTFNDITQYPVFPWVLADYTSETLDLSDHRVYRDLTKPVGALNPDRLAQLIRRYHDLDGFPEAEKFLYGSHYSSPGAVLHYLIRQEPYTSMHIALQSGRFDCPDRLFVDLGGCWRSCNTSTSDVKELIPELFSSPEIFTNTNGFPLGKTQAKMSIDNVILPPWAKGSPHEFIRLHRLALESEYVSNNLHHWIDLIFGYKQRGPAALAAHNVFHYLSYEGSVDIEKVEDEVERRAIEGHIQNFGQTPSQLLSKEPHPSRSEQQNEVMHLFENICLESMRCDTPDKQFGGSNNGAIISMHSVGESVFVIHSDFTVCTYKLRGAEPYHFKLDKAKTVELKGAIFAKNMLPEVYRKVNGSTKANGSDAGVDEQRSRKNASFAIALVANSRLTGKSNSEPSHILMSCGYFDDSIKIHSIDSLQLQCSLHGCHRGKINCLEVGGEGETLVTGGDDATCRMWIIDHDTLALAITDGFVKSSLSHARSEQSKCYHVHTLLGHVTPVSCVAICTKLDIVVSGALGGSICIHKVRSGKFIRSFHFDAKSKDVQESSGAGNGIPVRKLSIHMDGSFVAHLADGSLHHISVNGQPLCRADIEENLNAMVICPKSETILTGGDMGCVRIWTLHDFSLLCTVDVKKHGSITSLALTRGVPQFLCVGSSNGLLSIVSRIPNRQSRE</sequence>
<evidence type="ECO:0000256" key="5">
    <source>
        <dbReference type="SAM" id="MobiDB-lite"/>
    </source>
</evidence>
<dbReference type="InterPro" id="IPR046851">
    <property type="entry name" value="NBCH_WD40"/>
</dbReference>
<dbReference type="InterPro" id="IPR023362">
    <property type="entry name" value="PH-BEACH_dom"/>
</dbReference>
<dbReference type="Pfam" id="PF14844">
    <property type="entry name" value="PH_BEACH"/>
    <property type="match status" value="1"/>
</dbReference>
<keyword evidence="2" id="KW-0677">Repeat</keyword>
<dbReference type="PROSITE" id="PS51783">
    <property type="entry name" value="PH_BEACH"/>
    <property type="match status" value="1"/>
</dbReference>
<evidence type="ECO:0000256" key="4">
    <source>
        <dbReference type="SAM" id="Coils"/>
    </source>
</evidence>
<keyword evidence="4" id="KW-0175">Coiled coil</keyword>
<evidence type="ECO:0000256" key="2">
    <source>
        <dbReference type="ARBA" id="ARBA00022737"/>
    </source>
</evidence>